<organism evidence="3 4">
    <name type="scientific">Flavilitoribacter nigricans (strain ATCC 23147 / DSM 23189 / NBRC 102662 / NCIMB 1420 / SS-2)</name>
    <name type="common">Lewinella nigricans</name>
    <dbReference type="NCBI Taxonomy" id="1122177"/>
    <lineage>
        <taxon>Bacteria</taxon>
        <taxon>Pseudomonadati</taxon>
        <taxon>Bacteroidota</taxon>
        <taxon>Saprospiria</taxon>
        <taxon>Saprospirales</taxon>
        <taxon>Lewinellaceae</taxon>
        <taxon>Flavilitoribacter</taxon>
    </lineage>
</organism>
<evidence type="ECO:0000256" key="1">
    <source>
        <dbReference type="SAM" id="SignalP"/>
    </source>
</evidence>
<dbReference type="CDD" id="cd00158">
    <property type="entry name" value="RHOD"/>
    <property type="match status" value="1"/>
</dbReference>
<dbReference type="InterPro" id="IPR001763">
    <property type="entry name" value="Rhodanese-like_dom"/>
</dbReference>
<dbReference type="SMART" id="SM00450">
    <property type="entry name" value="RHOD"/>
    <property type="match status" value="1"/>
</dbReference>
<sequence length="145" mass="15874">MKWIIPVVLAVFFAACHTNAPRHQATPEVTSTEVSAVAAADPAEASVNVSVTEFEKLIGKKNTVLLDVRTPEETAAGKIVGAMEIDVLAADFTERVRRLDKDKTYLVYCRSGRRSTRAVEIMATEGFSHLINLEGGFNAWTAEHQ</sequence>
<dbReference type="EMBL" id="PDUD01000019">
    <property type="protein sequence ID" value="PHN06030.1"/>
    <property type="molecule type" value="Genomic_DNA"/>
</dbReference>
<dbReference type="InterPro" id="IPR050229">
    <property type="entry name" value="GlpE_sulfurtransferase"/>
</dbReference>
<dbReference type="Gene3D" id="3.40.250.10">
    <property type="entry name" value="Rhodanese-like domain"/>
    <property type="match status" value="1"/>
</dbReference>
<dbReference type="OrthoDB" id="9808735at2"/>
<feature type="domain" description="Rhodanese" evidence="2">
    <location>
        <begin position="59"/>
        <end position="145"/>
    </location>
</feature>
<dbReference type="PROSITE" id="PS51257">
    <property type="entry name" value="PROKAR_LIPOPROTEIN"/>
    <property type="match status" value="1"/>
</dbReference>
<evidence type="ECO:0000313" key="4">
    <source>
        <dbReference type="Proteomes" id="UP000223913"/>
    </source>
</evidence>
<dbReference type="SUPFAM" id="SSF52821">
    <property type="entry name" value="Rhodanese/Cell cycle control phosphatase"/>
    <property type="match status" value="1"/>
</dbReference>
<protein>
    <recommendedName>
        <fullName evidence="2">Rhodanese domain-containing protein</fullName>
    </recommendedName>
</protein>
<proteinExistence type="predicted"/>
<name>A0A2D0NCC6_FLAN2</name>
<reference evidence="3 4" key="1">
    <citation type="submission" date="2017-10" db="EMBL/GenBank/DDBJ databases">
        <title>The draft genome sequence of Lewinella nigricans NBRC 102662.</title>
        <authorList>
            <person name="Wang K."/>
        </authorList>
    </citation>
    <scope>NUCLEOTIDE SEQUENCE [LARGE SCALE GENOMIC DNA]</scope>
    <source>
        <strain evidence="3 4">NBRC 102662</strain>
    </source>
</reference>
<dbReference type="Proteomes" id="UP000223913">
    <property type="component" value="Unassembled WGS sequence"/>
</dbReference>
<accession>A0A2D0NCC6</accession>
<keyword evidence="4" id="KW-1185">Reference proteome</keyword>
<feature type="chain" id="PRO_5013265797" description="Rhodanese domain-containing protein" evidence="1">
    <location>
        <begin position="21"/>
        <end position="145"/>
    </location>
</feature>
<gene>
    <name evidence="3" type="ORF">CRP01_13755</name>
</gene>
<comment type="caution">
    <text evidence="3">The sequence shown here is derived from an EMBL/GenBank/DDBJ whole genome shotgun (WGS) entry which is preliminary data.</text>
</comment>
<dbReference type="PANTHER" id="PTHR43031:SF1">
    <property type="entry name" value="PYRIDINE NUCLEOTIDE-DISULPHIDE OXIDOREDUCTASE"/>
    <property type="match status" value="1"/>
</dbReference>
<dbReference type="PANTHER" id="PTHR43031">
    <property type="entry name" value="FAD-DEPENDENT OXIDOREDUCTASE"/>
    <property type="match status" value="1"/>
</dbReference>
<evidence type="ECO:0000259" key="2">
    <source>
        <dbReference type="PROSITE" id="PS50206"/>
    </source>
</evidence>
<dbReference type="PROSITE" id="PS50206">
    <property type="entry name" value="RHODANESE_3"/>
    <property type="match status" value="1"/>
</dbReference>
<keyword evidence="1" id="KW-0732">Signal</keyword>
<dbReference type="RefSeq" id="WP_099150623.1">
    <property type="nucleotide sequence ID" value="NZ_PDUD01000019.1"/>
</dbReference>
<evidence type="ECO:0000313" key="3">
    <source>
        <dbReference type="EMBL" id="PHN06030.1"/>
    </source>
</evidence>
<dbReference type="AlphaFoldDB" id="A0A2D0NCC6"/>
<dbReference type="Pfam" id="PF00581">
    <property type="entry name" value="Rhodanese"/>
    <property type="match status" value="1"/>
</dbReference>
<feature type="signal peptide" evidence="1">
    <location>
        <begin position="1"/>
        <end position="20"/>
    </location>
</feature>
<dbReference type="InterPro" id="IPR036873">
    <property type="entry name" value="Rhodanese-like_dom_sf"/>
</dbReference>